<name>A0A7S1BYD9_9STRA</name>
<accession>A0A7S1BYD9</accession>
<dbReference type="EMBL" id="HBFR01039825">
    <property type="protein sequence ID" value="CAD8901887.1"/>
    <property type="molecule type" value="Transcribed_RNA"/>
</dbReference>
<organism evidence="2">
    <name type="scientific">Corethron hystrix</name>
    <dbReference type="NCBI Taxonomy" id="216773"/>
    <lineage>
        <taxon>Eukaryota</taxon>
        <taxon>Sar</taxon>
        <taxon>Stramenopiles</taxon>
        <taxon>Ochrophyta</taxon>
        <taxon>Bacillariophyta</taxon>
        <taxon>Coscinodiscophyceae</taxon>
        <taxon>Corethrophycidae</taxon>
        <taxon>Corethrales</taxon>
        <taxon>Corethraceae</taxon>
        <taxon>Corethron</taxon>
    </lineage>
</organism>
<sequence>MSTQSKMGRLLLVIQGLSVLSFANGAGQVVKDYRIQSKDSSPAIGRGYSVTTGNILNSCLEFDSATALTNPSFDYQYSWDQYDTTNAIPTISDVTGASSKSAKWLQSCIESETKTLNNPAASLQFIVSLMAVDKYYINSDETQTRLTPDAEYLLDVGYHITFFQACGPNYIKSIRKQTEMASMFYYVDHNDSSTNTYKIVRRRGSASLNYEAERSTESMSLNMKIKISAFGIKLLGENALIPRNFVEYKNTLDSAFQMMMDPNVGSVASIEVVSWMTNPSYQNLIRVDNSISVGAGDTISPFLRRLNLSTNAEHVARLDELIRIKTIRLHQLVSCLSALASFSTADNRRLVRNKHSVCTPYEPTCDDLTHNVFTLRSALVGEVDGTYLVQRKANSLNTFVTRYVKPCLEDLSRDRFGVRGGSMQMFHWTELHGCEEASCLFAGTEWDNETSTCKVVSNSDNVDMLLEQYCQPELLDEEDTR</sequence>
<feature type="signal peptide" evidence="1">
    <location>
        <begin position="1"/>
        <end position="25"/>
    </location>
</feature>
<keyword evidence="1" id="KW-0732">Signal</keyword>
<proteinExistence type="predicted"/>
<reference evidence="2" key="1">
    <citation type="submission" date="2021-01" db="EMBL/GenBank/DDBJ databases">
        <authorList>
            <person name="Corre E."/>
            <person name="Pelletier E."/>
            <person name="Niang G."/>
            <person name="Scheremetjew M."/>
            <person name="Finn R."/>
            <person name="Kale V."/>
            <person name="Holt S."/>
            <person name="Cochrane G."/>
            <person name="Meng A."/>
            <person name="Brown T."/>
            <person name="Cohen L."/>
        </authorList>
    </citation>
    <scope>NUCLEOTIDE SEQUENCE</scope>
    <source>
        <strain evidence="2">308</strain>
    </source>
</reference>
<protein>
    <recommendedName>
        <fullName evidence="3">MACPF domain-containing protein</fullName>
    </recommendedName>
</protein>
<evidence type="ECO:0008006" key="3">
    <source>
        <dbReference type="Google" id="ProtNLM"/>
    </source>
</evidence>
<feature type="chain" id="PRO_5031271206" description="MACPF domain-containing protein" evidence="1">
    <location>
        <begin position="26"/>
        <end position="481"/>
    </location>
</feature>
<gene>
    <name evidence="2" type="ORF">CHYS00102_LOCUS29106</name>
</gene>
<dbReference type="AlphaFoldDB" id="A0A7S1BYD9"/>
<evidence type="ECO:0000313" key="2">
    <source>
        <dbReference type="EMBL" id="CAD8901887.1"/>
    </source>
</evidence>
<evidence type="ECO:0000256" key="1">
    <source>
        <dbReference type="SAM" id="SignalP"/>
    </source>
</evidence>